<feature type="region of interest" description="Disordered" evidence="1">
    <location>
        <begin position="190"/>
        <end position="215"/>
    </location>
</feature>
<feature type="compositionally biased region" description="Acidic residues" evidence="1">
    <location>
        <begin position="206"/>
        <end position="215"/>
    </location>
</feature>
<proteinExistence type="predicted"/>
<organism evidence="2">
    <name type="scientific">Tanacetum cinerariifolium</name>
    <name type="common">Dalmatian daisy</name>
    <name type="synonym">Chrysanthemum cinerariifolium</name>
    <dbReference type="NCBI Taxonomy" id="118510"/>
    <lineage>
        <taxon>Eukaryota</taxon>
        <taxon>Viridiplantae</taxon>
        <taxon>Streptophyta</taxon>
        <taxon>Embryophyta</taxon>
        <taxon>Tracheophyta</taxon>
        <taxon>Spermatophyta</taxon>
        <taxon>Magnoliopsida</taxon>
        <taxon>eudicotyledons</taxon>
        <taxon>Gunneridae</taxon>
        <taxon>Pentapetalae</taxon>
        <taxon>asterids</taxon>
        <taxon>campanulids</taxon>
        <taxon>Asterales</taxon>
        <taxon>Asteraceae</taxon>
        <taxon>Asteroideae</taxon>
        <taxon>Anthemideae</taxon>
        <taxon>Anthemidinae</taxon>
        <taxon>Tanacetum</taxon>
    </lineage>
</organism>
<name>A0A699K4N3_TANCI</name>
<accession>A0A699K4N3</accession>
<feature type="compositionally biased region" description="Basic and acidic residues" evidence="1">
    <location>
        <begin position="89"/>
        <end position="108"/>
    </location>
</feature>
<comment type="caution">
    <text evidence="2">The sequence shown here is derived from an EMBL/GenBank/DDBJ whole genome shotgun (WGS) entry which is preliminary data.</text>
</comment>
<evidence type="ECO:0000313" key="2">
    <source>
        <dbReference type="EMBL" id="GFA69016.1"/>
    </source>
</evidence>
<sequence>ASFQKPLASKVALTSHMLKVAKLFQEPEQSLILSFGKLNADDVADKSLSRTTVQPITQPKAPTDLKSQKNRIPPSSKPKYSYESLEASKSAEEQVNHPKTAEAKKESGLDSMVDVTFDKIIDEYDQKNKATKEEPESPYDTESEIKIIKRFQPTQPADDDAQITFLGSEPYHMEIDQTLKKVNSDEIDFGLQSMPNDELASLSGFEAEDSDDEGS</sequence>
<dbReference type="AlphaFoldDB" id="A0A699K4N3"/>
<dbReference type="EMBL" id="BKCJ010469514">
    <property type="protein sequence ID" value="GFA69016.1"/>
    <property type="molecule type" value="Genomic_DNA"/>
</dbReference>
<feature type="compositionally biased region" description="Low complexity" evidence="1">
    <location>
        <begin position="73"/>
        <end position="82"/>
    </location>
</feature>
<feature type="non-terminal residue" evidence="2">
    <location>
        <position position="1"/>
    </location>
</feature>
<feature type="region of interest" description="Disordered" evidence="1">
    <location>
        <begin position="48"/>
        <end position="108"/>
    </location>
</feature>
<protein>
    <submittedName>
        <fullName evidence="2">Uncharacterized protein</fullName>
    </submittedName>
</protein>
<evidence type="ECO:0000256" key="1">
    <source>
        <dbReference type="SAM" id="MobiDB-lite"/>
    </source>
</evidence>
<gene>
    <name evidence="2" type="ORF">Tci_640988</name>
</gene>
<reference evidence="2" key="1">
    <citation type="journal article" date="2019" name="Sci. Rep.">
        <title>Draft genome of Tanacetum cinerariifolium, the natural source of mosquito coil.</title>
        <authorList>
            <person name="Yamashiro T."/>
            <person name="Shiraishi A."/>
            <person name="Satake H."/>
            <person name="Nakayama K."/>
        </authorList>
    </citation>
    <scope>NUCLEOTIDE SEQUENCE</scope>
</reference>